<feature type="region of interest" description="Disordered" evidence="1">
    <location>
        <begin position="273"/>
        <end position="297"/>
    </location>
</feature>
<keyword evidence="3" id="KW-1185">Reference proteome</keyword>
<dbReference type="AlphaFoldDB" id="U6L2E0"/>
<accession>U6L2E0</accession>
<dbReference type="OMA" id="RLMERDM"/>
<feature type="compositionally biased region" description="Low complexity" evidence="1">
    <location>
        <begin position="132"/>
        <end position="141"/>
    </location>
</feature>
<proteinExistence type="predicted"/>
<feature type="compositionally biased region" description="Basic and acidic residues" evidence="1">
    <location>
        <begin position="119"/>
        <end position="131"/>
    </location>
</feature>
<reference evidence="2" key="1">
    <citation type="submission" date="2013-10" db="EMBL/GenBank/DDBJ databases">
        <title>Genomic analysis of the causative agents of coccidiosis in chickens.</title>
        <authorList>
            <person name="Reid A.J."/>
            <person name="Blake D."/>
            <person name="Billington K."/>
            <person name="Browne H."/>
            <person name="Dunn M."/>
            <person name="Hung S."/>
            <person name="Kawahara F."/>
            <person name="Miranda-Saavedra D."/>
            <person name="Mourier T."/>
            <person name="Nagra H."/>
            <person name="Otto T.D."/>
            <person name="Rawlings N."/>
            <person name="Sanchez A."/>
            <person name="Sanders M."/>
            <person name="Subramaniam C."/>
            <person name="Tay Y."/>
            <person name="Dear P."/>
            <person name="Doerig C."/>
            <person name="Gruber A."/>
            <person name="Parkinson J."/>
            <person name="Shirley M."/>
            <person name="Wan K.L."/>
            <person name="Berriman M."/>
            <person name="Tomley F."/>
            <person name="Pain A."/>
        </authorList>
    </citation>
    <scope>NUCLEOTIDE SEQUENCE [LARGE SCALE GENOMIC DNA]</scope>
    <source>
        <strain evidence="2">Houghton</strain>
    </source>
</reference>
<dbReference type="VEuPathDB" id="ToxoDB:ETH_00008330"/>
<dbReference type="Proteomes" id="UP000030747">
    <property type="component" value="Unassembled WGS sequence"/>
</dbReference>
<evidence type="ECO:0000313" key="3">
    <source>
        <dbReference type="Proteomes" id="UP000030747"/>
    </source>
</evidence>
<evidence type="ECO:0000313" key="2">
    <source>
        <dbReference type="EMBL" id="CDJ43363.1"/>
    </source>
</evidence>
<protein>
    <submittedName>
        <fullName evidence="2">Uncharacterized protein</fullName>
    </submittedName>
</protein>
<dbReference type="VEuPathDB" id="ToxoDB:ETH2_1033400"/>
<name>U6L2E0_EIMTE</name>
<feature type="compositionally biased region" description="Low complexity" evidence="1">
    <location>
        <begin position="81"/>
        <end position="118"/>
    </location>
</feature>
<organism evidence="2 3">
    <name type="scientific">Eimeria tenella</name>
    <name type="common">Coccidian parasite</name>
    <dbReference type="NCBI Taxonomy" id="5802"/>
    <lineage>
        <taxon>Eukaryota</taxon>
        <taxon>Sar</taxon>
        <taxon>Alveolata</taxon>
        <taxon>Apicomplexa</taxon>
        <taxon>Conoidasida</taxon>
        <taxon>Coccidia</taxon>
        <taxon>Eucoccidiorida</taxon>
        <taxon>Eimeriorina</taxon>
        <taxon>Eimeriidae</taxon>
        <taxon>Eimeria</taxon>
    </lineage>
</organism>
<dbReference type="GeneID" id="25250868"/>
<sequence length="453" mass="49250">MPSAAAAEASEAAASAVDAPQQQQQQQQRAVLRCGDVWRGLYRPTIYPGRGGFTEADIKDICCHFMLLVCQQICSSSSSNSSLGQQPSSGGLQAPVDAAAGAAAQAQGPGQQQQQQHEQQQREQQQHEQCEQRQQQQQQQQSRLPAEGTFELFVSAAVSRAACCLSKPIPLEDPQDVFAFLNTVWETLLLDEELFTTAEREGLETDTETEELLPAAKAYQDCMSAVEAASSQLAAAAAAAAAAAQLTRDEQLLLQRAGLVYLLFWLYFTQPFSSSSNSSSNSSSTEGSGSSTSSSTELPTAHVLQPIRLSIRSGGLLLSLSRCCVAAACMHDCPRAVKYLYCCGAFNFSLLLLRPPLDCHIDKSGKPLDVARRLLLQGELRRPLILHKPLAKTIGQDLHGTLDPLLQRLQRSAVYVHRSGSPGELLSSLYEVDRLLKDVEKEVPAFLQRDIYS</sequence>
<feature type="region of interest" description="Disordered" evidence="1">
    <location>
        <begin position="81"/>
        <end position="142"/>
    </location>
</feature>
<dbReference type="RefSeq" id="XP_013234113.1">
    <property type="nucleotide sequence ID" value="XM_013378659.1"/>
</dbReference>
<feature type="region of interest" description="Disordered" evidence="1">
    <location>
        <begin position="1"/>
        <end position="24"/>
    </location>
</feature>
<dbReference type="EMBL" id="HG675762">
    <property type="protein sequence ID" value="CDJ43363.1"/>
    <property type="molecule type" value="Genomic_DNA"/>
</dbReference>
<reference evidence="2" key="2">
    <citation type="submission" date="2013-10" db="EMBL/GenBank/DDBJ databases">
        <authorList>
            <person name="Aslett M."/>
        </authorList>
    </citation>
    <scope>NUCLEOTIDE SEQUENCE [LARGE SCALE GENOMIC DNA]</scope>
    <source>
        <strain evidence="2">Houghton</strain>
    </source>
</reference>
<evidence type="ECO:0000256" key="1">
    <source>
        <dbReference type="SAM" id="MobiDB-lite"/>
    </source>
</evidence>
<dbReference type="OrthoDB" id="348359at2759"/>
<gene>
    <name evidence="2" type="ORF">ETH_00008330</name>
</gene>